<dbReference type="InterPro" id="IPR013762">
    <property type="entry name" value="Integrase-like_cat_sf"/>
</dbReference>
<evidence type="ECO:0008006" key="5">
    <source>
        <dbReference type="Google" id="ProtNLM"/>
    </source>
</evidence>
<accession>A0ABP5R0N0</accession>
<name>A0ABP5R0N0_9ACTN</name>
<sequence>MASTPAHLRAMNTAEPTAPRLAGSRRRRREYQLPELTRLRDRAVVTLPIGIAGRASEVSALNAEDLVLEADGLRVTVPSTKDSFGSRRG</sequence>
<dbReference type="EMBL" id="BAAATR010000012">
    <property type="protein sequence ID" value="GAA2246721.1"/>
    <property type="molecule type" value="Genomic_DNA"/>
</dbReference>
<evidence type="ECO:0000313" key="3">
    <source>
        <dbReference type="EMBL" id="GAA2246721.1"/>
    </source>
</evidence>
<reference evidence="4" key="1">
    <citation type="journal article" date="2019" name="Int. J. Syst. Evol. Microbiol.">
        <title>The Global Catalogue of Microorganisms (GCM) 10K type strain sequencing project: providing services to taxonomists for standard genome sequencing and annotation.</title>
        <authorList>
            <consortium name="The Broad Institute Genomics Platform"/>
            <consortium name="The Broad Institute Genome Sequencing Center for Infectious Disease"/>
            <person name="Wu L."/>
            <person name="Ma J."/>
        </authorList>
    </citation>
    <scope>NUCLEOTIDE SEQUENCE [LARGE SCALE GENOMIC DNA]</scope>
    <source>
        <strain evidence="4">JCM 7356</strain>
    </source>
</reference>
<protein>
    <recommendedName>
        <fullName evidence="5">SpoVT-AbrB domain-containing protein</fullName>
    </recommendedName>
</protein>
<comment type="caution">
    <text evidence="3">The sequence shown here is derived from an EMBL/GenBank/DDBJ whole genome shotgun (WGS) entry which is preliminary data.</text>
</comment>
<proteinExistence type="predicted"/>
<dbReference type="InterPro" id="IPR011010">
    <property type="entry name" value="DNA_brk_join_enz"/>
</dbReference>
<dbReference type="SUPFAM" id="SSF56349">
    <property type="entry name" value="DNA breaking-rejoining enzymes"/>
    <property type="match status" value="1"/>
</dbReference>
<dbReference type="Gene3D" id="1.10.443.10">
    <property type="entry name" value="Intergrase catalytic core"/>
    <property type="match status" value="1"/>
</dbReference>
<keyword evidence="1" id="KW-0233">DNA recombination</keyword>
<gene>
    <name evidence="3" type="ORF">GCM10010430_30920</name>
</gene>
<keyword evidence="4" id="KW-1185">Reference proteome</keyword>
<evidence type="ECO:0000256" key="2">
    <source>
        <dbReference type="SAM" id="MobiDB-lite"/>
    </source>
</evidence>
<evidence type="ECO:0000256" key="1">
    <source>
        <dbReference type="ARBA" id="ARBA00023172"/>
    </source>
</evidence>
<dbReference type="Proteomes" id="UP001500305">
    <property type="component" value="Unassembled WGS sequence"/>
</dbReference>
<feature type="region of interest" description="Disordered" evidence="2">
    <location>
        <begin position="1"/>
        <end position="29"/>
    </location>
</feature>
<evidence type="ECO:0000313" key="4">
    <source>
        <dbReference type="Proteomes" id="UP001500305"/>
    </source>
</evidence>
<organism evidence="3 4">
    <name type="scientific">Kitasatospora cystarginea</name>
    <dbReference type="NCBI Taxonomy" id="58350"/>
    <lineage>
        <taxon>Bacteria</taxon>
        <taxon>Bacillati</taxon>
        <taxon>Actinomycetota</taxon>
        <taxon>Actinomycetes</taxon>
        <taxon>Kitasatosporales</taxon>
        <taxon>Streptomycetaceae</taxon>
        <taxon>Kitasatospora</taxon>
    </lineage>
</organism>